<organism evidence="2 3">
    <name type="scientific">Magnetospirillum gryphiswaldense (strain DSM 6361 / JCM 21280 / NBRC 15271 / MSR-1)</name>
    <dbReference type="NCBI Taxonomy" id="431944"/>
    <lineage>
        <taxon>Bacteria</taxon>
        <taxon>Pseudomonadati</taxon>
        <taxon>Pseudomonadota</taxon>
        <taxon>Alphaproteobacteria</taxon>
        <taxon>Rhodospirillales</taxon>
        <taxon>Rhodospirillaceae</taxon>
        <taxon>Magnetospirillum</taxon>
    </lineage>
</organism>
<dbReference type="InterPro" id="IPR005135">
    <property type="entry name" value="Endo/exonuclease/phosphatase"/>
</dbReference>
<name>V6EZ37_MAGGM</name>
<dbReference type="AlphaFoldDB" id="V6EZ37"/>
<protein>
    <recommendedName>
        <fullName evidence="1">Endonuclease/exonuclease/phosphatase domain-containing protein</fullName>
    </recommendedName>
</protein>
<dbReference type="Proteomes" id="UP000018922">
    <property type="component" value="Chromosome I"/>
</dbReference>
<proteinExistence type="predicted"/>
<dbReference type="InterPro" id="IPR036691">
    <property type="entry name" value="Endo/exonu/phosph_ase_sf"/>
</dbReference>
<dbReference type="Pfam" id="PF03372">
    <property type="entry name" value="Exo_endo_phos"/>
    <property type="match status" value="1"/>
</dbReference>
<dbReference type="GO" id="GO:0006506">
    <property type="term" value="P:GPI anchor biosynthetic process"/>
    <property type="evidence" value="ECO:0007669"/>
    <property type="project" value="TreeGrafter"/>
</dbReference>
<sequence length="242" mass="25975">MRVISLNTWKGDGAYGARLAAMTEALVELRPDVVLLQEVLDAPALGLHTGNTIAARLGCHVANLALREKPRNIEGIRADSRSGLAVLSRFPIRSTLSIPLPDHADDGERAALVVEIDAPAGPLTVTNLHLTHLAQNDLRQRQLAAAQQVTKRPGTALIGGDFNAPIESFALNATGWRDCRSELGQPPQSTLTGQPDGPCIDHLLWAGRGRPPKTWRVDLDRLTQDGQPAISDHCAVVVDLAD</sequence>
<accession>V6EZ37</accession>
<keyword evidence="3" id="KW-1185">Reference proteome</keyword>
<dbReference type="GO" id="GO:0003824">
    <property type="term" value="F:catalytic activity"/>
    <property type="evidence" value="ECO:0007669"/>
    <property type="project" value="InterPro"/>
</dbReference>
<dbReference type="STRING" id="1430440.MGMSRv2__0071"/>
<feature type="domain" description="Endonuclease/exonuclease/phosphatase" evidence="1">
    <location>
        <begin position="5"/>
        <end position="233"/>
    </location>
</feature>
<dbReference type="PANTHER" id="PTHR14859">
    <property type="entry name" value="CALCOFLUOR WHITE HYPERSENSITIVE PROTEIN PRECURSOR"/>
    <property type="match status" value="1"/>
</dbReference>
<dbReference type="KEGG" id="mgy:MGMSRv2__0071"/>
<dbReference type="HOGENOM" id="CLU_1146104_0_0_5"/>
<gene>
    <name evidence="2" type="ordered locus">MGMSRv2__0071</name>
</gene>
<dbReference type="eggNOG" id="COG3568">
    <property type="taxonomic scope" value="Bacteria"/>
</dbReference>
<dbReference type="PANTHER" id="PTHR14859:SF15">
    <property type="entry name" value="ENDONUCLEASE_EXONUCLEASE_PHOSPHATASE DOMAIN-CONTAINING PROTEIN"/>
    <property type="match status" value="1"/>
</dbReference>
<evidence type="ECO:0000313" key="2">
    <source>
        <dbReference type="EMBL" id="CDK97286.1"/>
    </source>
</evidence>
<reference evidence="2 3" key="1">
    <citation type="journal article" date="2014" name="Genome Announc.">
        <title>Complete genome sequence of Magnetospirillum gryphiswaldense MSR-1.</title>
        <authorList>
            <person name="Wang X."/>
            <person name="Wang Q."/>
            <person name="Zhang W."/>
            <person name="Wang Y."/>
            <person name="Li L."/>
            <person name="Wen T."/>
            <person name="Zhang T."/>
            <person name="Zhang Y."/>
            <person name="Xu J."/>
            <person name="Hu J."/>
            <person name="Li S."/>
            <person name="Liu L."/>
            <person name="Liu J."/>
            <person name="Jiang W."/>
            <person name="Tian J."/>
            <person name="Li Y."/>
            <person name="Schuler D."/>
            <person name="Wang L."/>
            <person name="Li J."/>
        </authorList>
    </citation>
    <scope>NUCLEOTIDE SEQUENCE [LARGE SCALE GENOMIC DNA]</scope>
    <source>
        <strain evidence="3">DSM 6361 / JCM 21280 / NBRC 15271 / MSR-1</strain>
    </source>
</reference>
<dbReference type="InterPro" id="IPR051916">
    <property type="entry name" value="GPI-anchor_lipid_remodeler"/>
</dbReference>
<dbReference type="GO" id="GO:0016020">
    <property type="term" value="C:membrane"/>
    <property type="evidence" value="ECO:0007669"/>
    <property type="project" value="GOC"/>
</dbReference>
<evidence type="ECO:0000259" key="1">
    <source>
        <dbReference type="Pfam" id="PF03372"/>
    </source>
</evidence>
<dbReference type="EMBL" id="HG794546">
    <property type="protein sequence ID" value="CDK97286.1"/>
    <property type="molecule type" value="Genomic_DNA"/>
</dbReference>
<dbReference type="SUPFAM" id="SSF56219">
    <property type="entry name" value="DNase I-like"/>
    <property type="match status" value="1"/>
</dbReference>
<dbReference type="Gene3D" id="3.60.10.10">
    <property type="entry name" value="Endonuclease/exonuclease/phosphatase"/>
    <property type="match status" value="1"/>
</dbReference>
<evidence type="ECO:0000313" key="3">
    <source>
        <dbReference type="Proteomes" id="UP000018922"/>
    </source>
</evidence>